<feature type="non-terminal residue" evidence="2">
    <location>
        <position position="1"/>
    </location>
</feature>
<name>A0A371FS58_MUCPR</name>
<dbReference type="EMBL" id="QJKJ01007992">
    <property type="protein sequence ID" value="RDX81165.1"/>
    <property type="molecule type" value="Genomic_DNA"/>
</dbReference>
<organism evidence="2 3">
    <name type="scientific">Mucuna pruriens</name>
    <name type="common">Velvet bean</name>
    <name type="synonym">Dolichos pruriens</name>
    <dbReference type="NCBI Taxonomy" id="157652"/>
    <lineage>
        <taxon>Eukaryota</taxon>
        <taxon>Viridiplantae</taxon>
        <taxon>Streptophyta</taxon>
        <taxon>Embryophyta</taxon>
        <taxon>Tracheophyta</taxon>
        <taxon>Spermatophyta</taxon>
        <taxon>Magnoliopsida</taxon>
        <taxon>eudicotyledons</taxon>
        <taxon>Gunneridae</taxon>
        <taxon>Pentapetalae</taxon>
        <taxon>rosids</taxon>
        <taxon>fabids</taxon>
        <taxon>Fabales</taxon>
        <taxon>Fabaceae</taxon>
        <taxon>Papilionoideae</taxon>
        <taxon>50 kb inversion clade</taxon>
        <taxon>NPAAA clade</taxon>
        <taxon>indigoferoid/millettioid clade</taxon>
        <taxon>Phaseoleae</taxon>
        <taxon>Mucuna</taxon>
    </lineage>
</organism>
<keyword evidence="3" id="KW-1185">Reference proteome</keyword>
<sequence>MTLIISFSIDLHQHKALLLSSHGLLNRNSMNHSQLERRDPQQEQSIRAILEQKGSHILKNTINKISNGRNNVIWISANVQNKSSITKDNRAIDKGDLPRKMTIKLQQPPSA</sequence>
<dbReference type="AlphaFoldDB" id="A0A371FS58"/>
<accession>A0A371FS58</accession>
<protein>
    <submittedName>
        <fullName evidence="2">Uncharacterized protein</fullName>
    </submittedName>
</protein>
<reference evidence="2" key="1">
    <citation type="submission" date="2018-05" db="EMBL/GenBank/DDBJ databases">
        <title>Draft genome of Mucuna pruriens seed.</title>
        <authorList>
            <person name="Nnadi N.E."/>
            <person name="Vos R."/>
            <person name="Hasami M.H."/>
            <person name="Devisetty U.K."/>
            <person name="Aguiy J.C."/>
        </authorList>
    </citation>
    <scope>NUCLEOTIDE SEQUENCE [LARGE SCALE GENOMIC DNA]</scope>
    <source>
        <strain evidence="2">JCA_2017</strain>
    </source>
</reference>
<evidence type="ECO:0000313" key="2">
    <source>
        <dbReference type="EMBL" id="RDX81165.1"/>
    </source>
</evidence>
<comment type="caution">
    <text evidence="2">The sequence shown here is derived from an EMBL/GenBank/DDBJ whole genome shotgun (WGS) entry which is preliminary data.</text>
</comment>
<dbReference type="Proteomes" id="UP000257109">
    <property type="component" value="Unassembled WGS sequence"/>
</dbReference>
<feature type="compositionally biased region" description="Basic and acidic residues" evidence="1">
    <location>
        <begin position="87"/>
        <end position="99"/>
    </location>
</feature>
<evidence type="ECO:0000313" key="3">
    <source>
        <dbReference type="Proteomes" id="UP000257109"/>
    </source>
</evidence>
<dbReference type="OrthoDB" id="1429956at2759"/>
<feature type="region of interest" description="Disordered" evidence="1">
    <location>
        <begin position="87"/>
        <end position="111"/>
    </location>
</feature>
<evidence type="ECO:0000256" key="1">
    <source>
        <dbReference type="SAM" id="MobiDB-lite"/>
    </source>
</evidence>
<gene>
    <name evidence="2" type="ORF">CR513_38194</name>
</gene>
<proteinExistence type="predicted"/>